<dbReference type="InterPro" id="IPR036427">
    <property type="entry name" value="Bromodomain-like_sf"/>
</dbReference>
<evidence type="ECO:0000259" key="5">
    <source>
        <dbReference type="PROSITE" id="PS50014"/>
    </source>
</evidence>
<dbReference type="Gene3D" id="1.20.1270.220">
    <property type="match status" value="1"/>
</dbReference>
<evidence type="ECO:0000256" key="2">
    <source>
        <dbReference type="ARBA" id="ARBA00023117"/>
    </source>
</evidence>
<dbReference type="SMART" id="SM00297">
    <property type="entry name" value="BROMO"/>
    <property type="match status" value="2"/>
</dbReference>
<dbReference type="InterPro" id="IPR043509">
    <property type="entry name" value="Bromo_Brdt_II"/>
</dbReference>
<dbReference type="InterPro" id="IPR043508">
    <property type="entry name" value="Bromo_Brdt_I"/>
</dbReference>
<feature type="region of interest" description="Disordered" evidence="4">
    <location>
        <begin position="640"/>
        <end position="717"/>
    </location>
</feature>
<accession>A0ABM1SQF8</accession>
<feature type="compositionally biased region" description="Low complexity" evidence="4">
    <location>
        <begin position="1003"/>
        <end position="1013"/>
    </location>
</feature>
<dbReference type="Gene3D" id="1.20.920.10">
    <property type="entry name" value="Bromodomain-like"/>
    <property type="match status" value="2"/>
</dbReference>
<keyword evidence="2 3" id="KW-0103">Bromodomain</keyword>
<feature type="region of interest" description="Disordered" evidence="4">
    <location>
        <begin position="1087"/>
        <end position="1107"/>
    </location>
</feature>
<evidence type="ECO:0000259" key="6">
    <source>
        <dbReference type="PROSITE" id="PS51525"/>
    </source>
</evidence>
<dbReference type="InterPro" id="IPR001487">
    <property type="entry name" value="Bromodomain"/>
</dbReference>
<organism evidence="7 8">
    <name type="scientific">Limulus polyphemus</name>
    <name type="common">Atlantic horseshoe crab</name>
    <dbReference type="NCBI Taxonomy" id="6850"/>
    <lineage>
        <taxon>Eukaryota</taxon>
        <taxon>Metazoa</taxon>
        <taxon>Ecdysozoa</taxon>
        <taxon>Arthropoda</taxon>
        <taxon>Chelicerata</taxon>
        <taxon>Merostomata</taxon>
        <taxon>Xiphosura</taxon>
        <taxon>Limulidae</taxon>
        <taxon>Limulus</taxon>
    </lineage>
</organism>
<feature type="compositionally biased region" description="Low complexity" evidence="4">
    <location>
        <begin position="839"/>
        <end position="874"/>
    </location>
</feature>
<keyword evidence="7" id="KW-1185">Reference proteome</keyword>
<feature type="compositionally biased region" description="Basic and acidic residues" evidence="4">
    <location>
        <begin position="1197"/>
        <end position="1260"/>
    </location>
</feature>
<evidence type="ECO:0000313" key="8">
    <source>
        <dbReference type="RefSeq" id="XP_022245864.1"/>
    </source>
</evidence>
<dbReference type="InterPro" id="IPR038336">
    <property type="entry name" value="NET_sf"/>
</dbReference>
<dbReference type="InterPro" id="IPR031354">
    <property type="entry name" value="BRD4_CDT"/>
</dbReference>
<feature type="compositionally biased region" description="Basic residues" evidence="4">
    <location>
        <begin position="684"/>
        <end position="697"/>
    </location>
</feature>
<feature type="region of interest" description="Disordered" evidence="4">
    <location>
        <begin position="1129"/>
        <end position="1155"/>
    </location>
</feature>
<dbReference type="PROSITE" id="PS51525">
    <property type="entry name" value="NET"/>
    <property type="match status" value="1"/>
</dbReference>
<feature type="region of interest" description="Disordered" evidence="4">
    <location>
        <begin position="249"/>
        <end position="276"/>
    </location>
</feature>
<dbReference type="InterPro" id="IPR050935">
    <property type="entry name" value="Bromo_chromatin_reader"/>
</dbReference>
<dbReference type="GeneID" id="106462807"/>
<feature type="compositionally biased region" description="Polar residues" evidence="4">
    <location>
        <begin position="1019"/>
        <end position="1056"/>
    </location>
</feature>
<feature type="compositionally biased region" description="Basic residues" evidence="4">
    <location>
        <begin position="780"/>
        <end position="795"/>
    </location>
</feature>
<keyword evidence="1" id="KW-0677">Repeat</keyword>
<feature type="region of interest" description="Disordered" evidence="4">
    <location>
        <begin position="598"/>
        <end position="624"/>
    </location>
</feature>
<reference evidence="8" key="1">
    <citation type="submission" date="2025-08" db="UniProtKB">
        <authorList>
            <consortium name="RefSeq"/>
        </authorList>
    </citation>
    <scope>IDENTIFICATION</scope>
    <source>
        <tissue evidence="8">Muscle</tissue>
    </source>
</reference>
<dbReference type="PROSITE" id="PS50014">
    <property type="entry name" value="BROMODOMAIN_2"/>
    <property type="match status" value="2"/>
</dbReference>
<feature type="compositionally biased region" description="Basic and acidic residues" evidence="4">
    <location>
        <begin position="1269"/>
        <end position="1287"/>
    </location>
</feature>
<feature type="compositionally biased region" description="Basic residues" evidence="4">
    <location>
        <begin position="603"/>
        <end position="612"/>
    </location>
</feature>
<feature type="compositionally biased region" description="Polar residues" evidence="4">
    <location>
        <begin position="1087"/>
        <end position="1096"/>
    </location>
</feature>
<feature type="compositionally biased region" description="Low complexity" evidence="4">
    <location>
        <begin position="552"/>
        <end position="569"/>
    </location>
</feature>
<dbReference type="Pfam" id="PF00439">
    <property type="entry name" value="Bromodomain"/>
    <property type="match status" value="2"/>
</dbReference>
<dbReference type="PRINTS" id="PR00503">
    <property type="entry name" value="BROMODOMAIN"/>
</dbReference>
<protein>
    <submittedName>
        <fullName evidence="8">Bromodomain-containing protein 3-like isoform X1</fullName>
    </submittedName>
</protein>
<gene>
    <name evidence="8" type="primary">LOC106462807</name>
</gene>
<dbReference type="PANTHER" id="PTHR22880:SF225">
    <property type="entry name" value="BROMODOMAIN-CONTAINING PROTEIN BET-1-RELATED"/>
    <property type="match status" value="1"/>
</dbReference>
<feature type="compositionally biased region" description="Basic and acidic residues" evidence="4">
    <location>
        <begin position="796"/>
        <end position="813"/>
    </location>
</feature>
<proteinExistence type="predicted"/>
<dbReference type="CDD" id="cd05498">
    <property type="entry name" value="Bromo_Brdt_II_like"/>
    <property type="match status" value="1"/>
</dbReference>
<feature type="domain" description="NET" evidence="6">
    <location>
        <begin position="705"/>
        <end position="787"/>
    </location>
</feature>
<dbReference type="Pfam" id="PF17105">
    <property type="entry name" value="BRD4_CDT"/>
    <property type="match status" value="1"/>
</dbReference>
<name>A0ABM1SQF8_LIMPO</name>
<sequence length="1307" mass="145150">MTMLMLITVDFRKIIVRMGGSQGEGGHNNVVAFPALSYQNDMNDNAAVKDSDAIQRPVNGIVQPPFMPPPDKPHRNTNQLQFLLKVVMKAVWKHQFAWPFREPVDTIKLKLPDYHNIIHSPMDLGTIKKRLESCWYNSASECVDDFKTMFTNCYVYNKPGEDVVLMAEALEKLFLTKLAEMPQEETEISLPASKGFGVRGKVKKGNRGPRGKVPTSTTVTTATSVLPLTTNQTRTSSMVTVPITSVPNTQPSVHFHDHSKPQKPPKSTVAPSTIPGSINIPTTLSVTIQEQMVTSKIKTTQSSCRGTIDETIASVASLPVSPDGMVSPLPSKVNHHTVATSVATPSKVKKGVKRKADTTTPMNTAPLVTSHVYNLPTHQPQPPMDIKTSKISTRKEGGRPIKKTSKDLSGGQAHSHTKPKKGKQSEQMKYCHNVLKDLFVKKHEEYAWPFYKPVSSVFPGLKDYHDVIKHPMDLETVKQKFESREYKSPEEFASDVRLIFTNCYKYNPPDHDVVAMARKLQDVFEMSYAKMPDESTVTEPVVATQIAKNEESSSSSSSSLSSSSSDSESNNGEDERQKKIQELQEQLLSITEQLSQLAAESKSKKKKKRKKKSPEENSQEVKAVVNVSVSEPATILQSNAVSVNSTMPAPPPSVKDTSQMKTQKQSKSKNTKAHTQGKSVGQPKRQKTNNKSSKKGSKSAPIIFDSEDEDNAKPMSYDEKRQLSLDINKLPGVKLDRVVHIIQSREPSLRDSNPDEIEIDFETLKPSTLRELEAYVASCLRKKTRKPYTKSKTTGKSKEEQVQEKKQLEKRLQDVSGQLVSSKKPPKKDSENSHVDVVSGSTRLSGSSSSSSDSDSSSSSSTSTSSDSSDSESGIQKKKKKKATNRKKTFTSKTREKVVTYSVSTTSSSVVTTGVHLTTTATTPSNQQSYQQNIGGGQALHRYQQPAAPAVHPTQYADHPSQLPVLGAMYPNINQLAALPQPNSLPLSRAPVVASHSLPQQPSRPSATATPAPVRKNIVPTTPRASATNEGVPVTTTPQHDKSALQNMSTSSGSFTQSTNYIDSTPQSPVPVETKPVVPEAQTVVSPVESTNLSTGSSLRKDDLSSLDITPPQHFPDDFLEDVMGTTLPVPETTEDKKTELKPLQTSTPGLKKTESKLKNFGSWSSLAQNVSNIPSTSHCGNKKTSALDSFQHFKKQAKEKQDRQRQLKEQQEIRRHQKEQEEKERQRIERERQREKEEEEALERLRKARQQEQTEEKAQQNDSQQANNERERQRLREQERRRREAMARQIDMNRQSDIMATFEENL</sequence>
<feature type="domain" description="Bromo" evidence="5">
    <location>
        <begin position="92"/>
        <end position="164"/>
    </location>
</feature>
<evidence type="ECO:0000256" key="3">
    <source>
        <dbReference type="PROSITE-ProRule" id="PRU00035"/>
    </source>
</evidence>
<feature type="region of interest" description="Disordered" evidence="4">
    <location>
        <begin position="374"/>
        <end position="427"/>
    </location>
</feature>
<feature type="region of interest" description="Disordered" evidence="4">
    <location>
        <begin position="780"/>
        <end position="896"/>
    </location>
</feature>
<dbReference type="SUPFAM" id="SSF47370">
    <property type="entry name" value="Bromodomain"/>
    <property type="match status" value="2"/>
</dbReference>
<dbReference type="PROSITE" id="PS00633">
    <property type="entry name" value="BROMODOMAIN_1"/>
    <property type="match status" value="2"/>
</dbReference>
<feature type="domain" description="Bromo" evidence="5">
    <location>
        <begin position="442"/>
        <end position="514"/>
    </location>
</feature>
<dbReference type="PANTHER" id="PTHR22880">
    <property type="entry name" value="FALZ-RELATED BROMODOMAIN-CONTAINING PROTEINS"/>
    <property type="match status" value="1"/>
</dbReference>
<dbReference type="CDD" id="cd05497">
    <property type="entry name" value="Bromo_Brdt_I_like"/>
    <property type="match status" value="1"/>
</dbReference>
<evidence type="ECO:0000256" key="4">
    <source>
        <dbReference type="SAM" id="MobiDB-lite"/>
    </source>
</evidence>
<dbReference type="Proteomes" id="UP000694941">
    <property type="component" value="Unplaced"/>
</dbReference>
<evidence type="ECO:0000256" key="1">
    <source>
        <dbReference type="ARBA" id="ARBA00022737"/>
    </source>
</evidence>
<evidence type="ECO:0000313" key="7">
    <source>
        <dbReference type="Proteomes" id="UP000694941"/>
    </source>
</evidence>
<dbReference type="InterPro" id="IPR027353">
    <property type="entry name" value="NET_dom"/>
</dbReference>
<dbReference type="InterPro" id="IPR018359">
    <property type="entry name" value="Bromodomain_CS"/>
</dbReference>
<feature type="compositionally biased region" description="Basic residues" evidence="4">
    <location>
        <begin position="876"/>
        <end position="890"/>
    </location>
</feature>
<feature type="region of interest" description="Disordered" evidence="4">
    <location>
        <begin position="1195"/>
        <end position="1307"/>
    </location>
</feature>
<feature type="region of interest" description="Disordered" evidence="4">
    <location>
        <begin position="994"/>
        <end position="1056"/>
    </location>
</feature>
<feature type="region of interest" description="Disordered" evidence="4">
    <location>
        <begin position="547"/>
        <end position="578"/>
    </location>
</feature>
<dbReference type="RefSeq" id="XP_022245864.1">
    <property type="nucleotide sequence ID" value="XM_022390156.1"/>
</dbReference>
<dbReference type="Pfam" id="PF17035">
    <property type="entry name" value="BET"/>
    <property type="match status" value="1"/>
</dbReference>
<feature type="region of interest" description="Disordered" evidence="4">
    <location>
        <begin position="345"/>
        <end position="364"/>
    </location>
</feature>